<proteinExistence type="predicted"/>
<reference evidence="1 2" key="1">
    <citation type="submission" date="2023-12" db="EMBL/GenBank/DDBJ databases">
        <title>Pseudomonas machongensis sp. nov., isolated from wilted pepper plants (Capsicum annuum).</title>
        <authorList>
            <person name="Qiu M."/>
            <person name="Li Y."/>
            <person name="Liu Q."/>
            <person name="Zhang X."/>
            <person name="Huang Y."/>
            <person name="Guo R."/>
            <person name="Hu M."/>
            <person name="Zhou J."/>
            <person name="Zhou X."/>
        </authorList>
    </citation>
    <scope>NUCLEOTIDE SEQUENCE [LARGE SCALE GENOMIC DNA]</scope>
    <source>
        <strain evidence="1 2">MH2</strain>
    </source>
</reference>
<accession>A0ABU5VBR1</accession>
<evidence type="ECO:0000313" key="2">
    <source>
        <dbReference type="Proteomes" id="UP001302573"/>
    </source>
</evidence>
<sequence length="306" mass="35601">MKNNDTARHFSTWDKTSSVRSRPYKYMLTREDTKETNPERWFPSVLIPELTKPLTDILPAHARLKIHIGYLLHFLDYTTDLEIMYVNRAVSCITVGSLARFFSARDRLSALKLYTDEGYHALFSKELSDQVLQYFAIPRQRSSRLNHFDRICHNHSGKHLDLVLFLIAFVSETIIVRELSWLSHDDLVAPIFHMFQDHLLDEAKHAIFFADAFVNLWSQLSTNEKSFAVTALISIIHAFFRPNTALIRTLTHEHFLTPKKSLPTHPNNWKSRIIKTTTLTMKAVRRTDLLKNHDYLEALRVGGLLE</sequence>
<dbReference type="RefSeq" id="WP_323452222.1">
    <property type="nucleotide sequence ID" value="NZ_JAYFUI010000033.1"/>
</dbReference>
<dbReference type="Proteomes" id="UP001302573">
    <property type="component" value="Unassembled WGS sequence"/>
</dbReference>
<dbReference type="Pfam" id="PF11583">
    <property type="entry name" value="AurF"/>
    <property type="match status" value="1"/>
</dbReference>
<name>A0ABU5VBR1_9PSED</name>
<dbReference type="InterPro" id="IPR025859">
    <property type="entry name" value="AurF/CmlI"/>
</dbReference>
<dbReference type="EMBL" id="JAYFUI010000033">
    <property type="protein sequence ID" value="MEA5669905.1"/>
    <property type="molecule type" value="Genomic_DNA"/>
</dbReference>
<dbReference type="Gene3D" id="1.10.620.20">
    <property type="entry name" value="Ribonucleotide Reductase, subunit A"/>
    <property type="match status" value="1"/>
</dbReference>
<evidence type="ECO:0000313" key="1">
    <source>
        <dbReference type="EMBL" id="MEA5669905.1"/>
    </source>
</evidence>
<organism evidence="1 2">
    <name type="scientific">Pseudomonas machongensis</name>
    <dbReference type="NCBI Taxonomy" id="3110229"/>
    <lineage>
        <taxon>Bacteria</taxon>
        <taxon>Pseudomonadati</taxon>
        <taxon>Pseudomonadota</taxon>
        <taxon>Gammaproteobacteria</taxon>
        <taxon>Pseudomonadales</taxon>
        <taxon>Pseudomonadaceae</taxon>
        <taxon>Pseudomonas</taxon>
    </lineage>
</organism>
<dbReference type="InterPro" id="IPR012348">
    <property type="entry name" value="RNR-like"/>
</dbReference>
<protein>
    <submittedName>
        <fullName evidence="1">Diiron oxygenase</fullName>
    </submittedName>
</protein>
<gene>
    <name evidence="1" type="ORF">VA602_00965</name>
</gene>
<comment type="caution">
    <text evidence="1">The sequence shown here is derived from an EMBL/GenBank/DDBJ whole genome shotgun (WGS) entry which is preliminary data.</text>
</comment>
<keyword evidence="2" id="KW-1185">Reference proteome</keyword>